<evidence type="ECO:0000313" key="4">
    <source>
        <dbReference type="Proteomes" id="UP000006810"/>
    </source>
</evidence>
<proteinExistence type="predicted"/>
<name>C4XDS7_MYCFP</name>
<dbReference type="PANTHER" id="PTHR33799">
    <property type="entry name" value="PTS PERMEASE-RELATED-RELATED"/>
    <property type="match status" value="1"/>
</dbReference>
<accession>C4XDS7</accession>
<sequence>MWNFRCLMETKILVIGHSQFPRVVVEGLKFVSGIEEDIDYKYIDNDHSIDELKNDLEKYLEKCENIIIFADLPGGSPHRLAVETIEKTKKKNAIVIAGAGMPMIMDIAFKVILIKFKSFDEIICFIGEKKKNLDKYIMITGA</sequence>
<dbReference type="InterPro" id="IPR036662">
    <property type="entry name" value="PTS_EIIA_man-typ_sf"/>
</dbReference>
<dbReference type="Pfam" id="PF03610">
    <property type="entry name" value="EIIA-man"/>
    <property type="match status" value="1"/>
</dbReference>
<dbReference type="AlphaFoldDB" id="C4XDS7"/>
<evidence type="ECO:0000259" key="2">
    <source>
        <dbReference type="PROSITE" id="PS51096"/>
    </source>
</evidence>
<dbReference type="InterPro" id="IPR051471">
    <property type="entry name" value="Bacterial_PTS_sugar_comp"/>
</dbReference>
<dbReference type="InterPro" id="IPR004701">
    <property type="entry name" value="PTS_EIIA_man-typ"/>
</dbReference>
<dbReference type="KEGG" id="mfp:MBIO_0034"/>
<keyword evidence="1" id="KW-0808">Transferase</keyword>
<dbReference type="PROSITE" id="PS51096">
    <property type="entry name" value="PTS_EIIA_TYPE_4"/>
    <property type="match status" value="1"/>
</dbReference>
<dbReference type="SUPFAM" id="SSF53062">
    <property type="entry name" value="PTS system fructose IIA component-like"/>
    <property type="match status" value="1"/>
</dbReference>
<feature type="domain" description="PTS EIIA type-4" evidence="2">
    <location>
        <begin position="9"/>
        <end position="133"/>
    </location>
</feature>
<dbReference type="Proteomes" id="UP000006810">
    <property type="component" value="Chromosome"/>
</dbReference>
<keyword evidence="4" id="KW-1185">Reference proteome</keyword>
<dbReference type="PATRIC" id="fig|496833.3.peg.35"/>
<evidence type="ECO:0000313" key="3">
    <source>
        <dbReference type="EMBL" id="BAH69299.1"/>
    </source>
</evidence>
<reference evidence="3 4" key="1">
    <citation type="journal article" date="2009" name="Curr. Microbiol.">
        <title>Molecular cloning and expression of a novel cholinephosphotransferase involved in glycoglycerophospholipid biosynthesis of Mycoplasma fermentans.</title>
        <authorList>
            <person name="Ishida N."/>
            <person name="Irikura D."/>
            <person name="Matsuda K."/>
            <person name="Sato S."/>
            <person name="Asano K."/>
        </authorList>
    </citation>
    <scope>NUCLEOTIDE SEQUENCE [LARGE SCALE GENOMIC DNA]</scope>
    <source>
        <strain evidence="4">ATCC 19989 / NBRC 14854 / NCTC 10117 / PG18</strain>
    </source>
</reference>
<dbReference type="Gene3D" id="3.40.50.510">
    <property type="entry name" value="Phosphotransferase system, mannose-type IIA component"/>
    <property type="match status" value="1"/>
</dbReference>
<organism evidence="3 4">
    <name type="scientific">Mycoplasmopsis fermentans (strain ATCC 19989 / NBRC 14854 / NCTC 10117 / PG18)</name>
    <name type="common">Mycoplasma fermentans</name>
    <dbReference type="NCBI Taxonomy" id="496833"/>
    <lineage>
        <taxon>Bacteria</taxon>
        <taxon>Bacillati</taxon>
        <taxon>Mycoplasmatota</taxon>
        <taxon>Mycoplasmoidales</taxon>
        <taxon>Metamycoplasmataceae</taxon>
        <taxon>Mycoplasmopsis</taxon>
    </lineage>
</organism>
<dbReference type="GO" id="GO:0009401">
    <property type="term" value="P:phosphoenolpyruvate-dependent sugar phosphotransferase system"/>
    <property type="evidence" value="ECO:0007669"/>
    <property type="project" value="InterPro"/>
</dbReference>
<dbReference type="eggNOG" id="ENOG5030N12">
    <property type="taxonomic scope" value="Bacteria"/>
</dbReference>
<dbReference type="HOGENOM" id="CLU_1883443_0_0_14"/>
<dbReference type="GO" id="GO:0016020">
    <property type="term" value="C:membrane"/>
    <property type="evidence" value="ECO:0007669"/>
    <property type="project" value="InterPro"/>
</dbReference>
<gene>
    <name evidence="3" type="ordered locus">MBIO_0034</name>
</gene>
<dbReference type="PANTHER" id="PTHR33799:SF1">
    <property type="entry name" value="PTS SYSTEM MANNOSE-SPECIFIC EIIAB COMPONENT-RELATED"/>
    <property type="match status" value="1"/>
</dbReference>
<dbReference type="EMBL" id="AP009608">
    <property type="protein sequence ID" value="BAH69299.1"/>
    <property type="molecule type" value="Genomic_DNA"/>
</dbReference>
<evidence type="ECO:0000256" key="1">
    <source>
        <dbReference type="ARBA" id="ARBA00022679"/>
    </source>
</evidence>
<dbReference type="GO" id="GO:0016740">
    <property type="term" value="F:transferase activity"/>
    <property type="evidence" value="ECO:0007669"/>
    <property type="project" value="UniProtKB-KW"/>
</dbReference>
<protein>
    <recommendedName>
        <fullName evidence="2">PTS EIIA type-4 domain-containing protein</fullName>
    </recommendedName>
</protein>